<sequence>MADKCAGQELFIGIHDLPVEIYFGVVLGVPALAALILGIGALFRTAGLPNDDEPNAKNSAGG</sequence>
<organism evidence="2 3">
    <name type="scientific">Rhizobium johnstonii (strain DSM 114642 / LMG 32736 / 3841)</name>
    <name type="common">Rhizobium leguminosarum bv. viciae</name>
    <dbReference type="NCBI Taxonomy" id="216596"/>
    <lineage>
        <taxon>Bacteria</taxon>
        <taxon>Pseudomonadati</taxon>
        <taxon>Pseudomonadota</taxon>
        <taxon>Alphaproteobacteria</taxon>
        <taxon>Hyphomicrobiales</taxon>
        <taxon>Rhizobiaceae</taxon>
        <taxon>Rhizobium/Agrobacterium group</taxon>
        <taxon>Rhizobium</taxon>
        <taxon>Rhizobium johnstonii</taxon>
    </lineage>
</organism>
<geneLocation type="plasmid" evidence="2 3">
    <name>pRL7</name>
</geneLocation>
<keyword evidence="1" id="KW-0812">Transmembrane</keyword>
<keyword evidence="3" id="KW-1185">Reference proteome</keyword>
<keyword evidence="1" id="KW-1133">Transmembrane helix</keyword>
<gene>
    <name evidence="2" type="ordered locus">pRL70090</name>
</gene>
<keyword evidence="1" id="KW-0472">Membrane</keyword>
<evidence type="ECO:0000313" key="2">
    <source>
        <dbReference type="EMBL" id="CAK11617.1"/>
    </source>
</evidence>
<dbReference type="HOGENOM" id="CLU_2901104_0_0_5"/>
<evidence type="ECO:0000313" key="3">
    <source>
        <dbReference type="Proteomes" id="UP000006575"/>
    </source>
</evidence>
<dbReference type="EnsemblBacteria" id="CAK11617">
    <property type="protein sequence ID" value="CAK11617"/>
    <property type="gene ID" value="pRL70090"/>
</dbReference>
<keyword evidence="2" id="KW-0614">Plasmid</keyword>
<name>Q1M9T9_RHIJ3</name>
<reference evidence="2 3" key="1">
    <citation type="journal article" date="2006" name="Genome Biol.">
        <title>The genome of Rhizobium leguminosarum has recognizable core and accessory components.</title>
        <authorList>
            <person name="Young J.W."/>
            <person name="Crossman L.C."/>
            <person name="Johnston A.W.B."/>
            <person name="Thomson N.R."/>
            <person name="Ghazoui Z.F."/>
            <person name="Hull K.H."/>
            <person name="Wexler M."/>
            <person name="Curson A.R.J."/>
            <person name="Todd J.D."/>
            <person name="Poole P.S."/>
            <person name="Mauchline T.H."/>
            <person name="East A.K."/>
            <person name="Quail M.A."/>
            <person name="Churcher C."/>
            <person name="Arrowsmith C."/>
            <person name="Cherevach A."/>
            <person name="Chillingworth T."/>
            <person name="Clarke K."/>
            <person name="Cronin A."/>
            <person name="Davis P."/>
            <person name="Fraser A."/>
            <person name="Hance Z."/>
            <person name="Hauser H."/>
            <person name="Jagels K."/>
            <person name="Moule S."/>
            <person name="Mungall K."/>
            <person name="Norbertczak H."/>
            <person name="Rabbinowitsch E."/>
            <person name="Sanders M."/>
            <person name="Simmonds M."/>
            <person name="Whitehead S."/>
            <person name="Parkhill J."/>
        </authorList>
    </citation>
    <scope>NUCLEOTIDE SEQUENCE [LARGE SCALE GENOMIC DNA]</scope>
    <source>
        <strain evidence="3">DSM 114642 / LMG 32736 / 3841</strain>
    </source>
</reference>
<proteinExistence type="predicted"/>
<evidence type="ECO:0008006" key="4">
    <source>
        <dbReference type="Google" id="ProtNLM"/>
    </source>
</evidence>
<feature type="transmembrane region" description="Helical" evidence="1">
    <location>
        <begin position="21"/>
        <end position="43"/>
    </location>
</feature>
<dbReference type="AlphaFoldDB" id="Q1M9T9"/>
<dbReference type="EMBL" id="AM236081">
    <property type="protein sequence ID" value="CAK11617.1"/>
    <property type="molecule type" value="Genomic_DNA"/>
</dbReference>
<dbReference type="Proteomes" id="UP000006575">
    <property type="component" value="Plasmid pRL7"/>
</dbReference>
<dbReference type="KEGG" id="rle:pRL70090"/>
<protein>
    <recommendedName>
        <fullName evidence="4">Transmembrane protein</fullName>
    </recommendedName>
</protein>
<accession>Q1M9T9</accession>
<evidence type="ECO:0000256" key="1">
    <source>
        <dbReference type="SAM" id="Phobius"/>
    </source>
</evidence>